<dbReference type="AlphaFoldDB" id="A0A5B2URZ5"/>
<sequence>MLASWNDGVRLSERSLQPPMEYRQLPRLSVDHRDVKAMTPIARREIILQIAPVAPANSVGAL</sequence>
<protein>
    <submittedName>
        <fullName evidence="1">Uncharacterized protein</fullName>
    </submittedName>
</protein>
<dbReference type="Proteomes" id="UP000325296">
    <property type="component" value="Unassembled WGS sequence"/>
</dbReference>
<organism evidence="1 2">
    <name type="scientific">Pseudomonas brenneri</name>
    <dbReference type="NCBI Taxonomy" id="129817"/>
    <lineage>
        <taxon>Bacteria</taxon>
        <taxon>Pseudomonadati</taxon>
        <taxon>Pseudomonadota</taxon>
        <taxon>Gammaproteobacteria</taxon>
        <taxon>Pseudomonadales</taxon>
        <taxon>Pseudomonadaceae</taxon>
        <taxon>Pseudomonas</taxon>
    </lineage>
</organism>
<evidence type="ECO:0000313" key="2">
    <source>
        <dbReference type="Proteomes" id="UP000325296"/>
    </source>
</evidence>
<gene>
    <name evidence="1" type="ORF">F1720_14010</name>
</gene>
<proteinExistence type="predicted"/>
<dbReference type="EMBL" id="VUOL01000007">
    <property type="protein sequence ID" value="KAA2229536.1"/>
    <property type="molecule type" value="Genomic_DNA"/>
</dbReference>
<evidence type="ECO:0000313" key="1">
    <source>
        <dbReference type="EMBL" id="KAA2229536.1"/>
    </source>
</evidence>
<reference evidence="1 2" key="1">
    <citation type="submission" date="2019-09" db="EMBL/GenBank/DDBJ databases">
        <title>Draft genome sequence of Pseudomonas brenneri CCUG 51514(T).</title>
        <authorList>
            <person name="Tunovic T."/>
            <person name="Pineiro-Iglesias B."/>
            <person name="Unosson C."/>
            <person name="Inganas E."/>
            <person name="Ohlen M."/>
            <person name="Cardew S."/>
            <person name="Jensie-Markopoulos S."/>
            <person name="Salva-Serra F."/>
            <person name="Jaen-Luchoro D."/>
            <person name="Svensson-Stadler L."/>
            <person name="Chun J."/>
            <person name="Moore E."/>
        </authorList>
    </citation>
    <scope>NUCLEOTIDE SEQUENCE [LARGE SCALE GENOMIC DNA]</scope>
    <source>
        <strain evidence="1 2">CCUG 51514</strain>
    </source>
</reference>
<comment type="caution">
    <text evidence="1">The sequence shown here is derived from an EMBL/GenBank/DDBJ whole genome shotgun (WGS) entry which is preliminary data.</text>
</comment>
<name>A0A5B2URZ5_9PSED</name>
<accession>A0A5B2URZ5</accession>